<dbReference type="PANTHER" id="PTHR34674">
    <property type="entry name" value="PHOSPHATIDYLCHOLINE:DIACYLGLYCEROL CHOLINEPHOSPHOTRANSFERASE 1-RELATED"/>
    <property type="match status" value="1"/>
</dbReference>
<keyword evidence="4" id="KW-1185">Reference proteome</keyword>
<feature type="transmembrane region" description="Helical" evidence="1">
    <location>
        <begin position="126"/>
        <end position="144"/>
    </location>
</feature>
<evidence type="ECO:0000313" key="3">
    <source>
        <dbReference type="EMBL" id="CAD8072036.1"/>
    </source>
</evidence>
<proteinExistence type="predicted"/>
<reference evidence="3" key="1">
    <citation type="submission" date="2021-01" db="EMBL/GenBank/DDBJ databases">
        <authorList>
            <consortium name="Genoscope - CEA"/>
            <person name="William W."/>
        </authorList>
    </citation>
    <scope>NUCLEOTIDE SEQUENCE</scope>
</reference>
<dbReference type="InterPro" id="IPR056361">
    <property type="entry name" value="AtPDCT1_2_TM_dom"/>
</dbReference>
<feature type="transmembrane region" description="Helical" evidence="1">
    <location>
        <begin position="195"/>
        <end position="214"/>
    </location>
</feature>
<name>A0A8S1M5Z3_PARPR</name>
<dbReference type="AlphaFoldDB" id="A0A8S1M5Z3"/>
<feature type="transmembrane region" description="Helical" evidence="1">
    <location>
        <begin position="172"/>
        <end position="188"/>
    </location>
</feature>
<protein>
    <recommendedName>
        <fullName evidence="2">AtPDCT1/2 transmembrane domain-containing protein</fullName>
    </recommendedName>
</protein>
<keyword evidence="1" id="KW-0812">Transmembrane</keyword>
<dbReference type="PANTHER" id="PTHR34674:SF1">
    <property type="entry name" value="PHOSPHATIDYLCHOLINE:DIACYLGLYCEROL CHOLINEPHOSPHOTRANSFERASE 1-RELATED"/>
    <property type="match status" value="1"/>
</dbReference>
<evidence type="ECO:0000256" key="1">
    <source>
        <dbReference type="SAM" id="Phobius"/>
    </source>
</evidence>
<keyword evidence="1" id="KW-1133">Transmembrane helix</keyword>
<organism evidence="3 4">
    <name type="scientific">Paramecium primaurelia</name>
    <dbReference type="NCBI Taxonomy" id="5886"/>
    <lineage>
        <taxon>Eukaryota</taxon>
        <taxon>Sar</taxon>
        <taxon>Alveolata</taxon>
        <taxon>Ciliophora</taxon>
        <taxon>Intramacronucleata</taxon>
        <taxon>Oligohymenophorea</taxon>
        <taxon>Peniculida</taxon>
        <taxon>Parameciidae</taxon>
        <taxon>Paramecium</taxon>
    </lineage>
</organism>
<evidence type="ECO:0000313" key="4">
    <source>
        <dbReference type="Proteomes" id="UP000688137"/>
    </source>
</evidence>
<gene>
    <name evidence="3" type="ORF">PPRIM_AZ9-3.1.T0480177</name>
</gene>
<dbReference type="Proteomes" id="UP000688137">
    <property type="component" value="Unassembled WGS sequence"/>
</dbReference>
<evidence type="ECO:0000259" key="2">
    <source>
        <dbReference type="Pfam" id="PF24788"/>
    </source>
</evidence>
<sequence>MHISNKQSEDLSIYHGSDAQKLQDLSKFDYRQSAVPDNPCYNFRFRIFIFFSYIVITQIGEILGTPQDDIKGIFDVGHNYTEGINQLYHSHEWFASLMQVISGLILDFAFFYVSLYWVFYVRNFRLFAALIIFYGIRAIHLNIFKLQFADNYYWKDPGVPTFVVKYGNYSDFFYSGHVGFLVICALEMRKLGKKWFALFFFISSFFQAFIVISFRIHYTIDVPAGYIFAHYFYNQVCYWEIKIDHALYWISTKCSNVKISKSVPQTTKIPDLDTEKQ</sequence>
<accession>A0A8S1M5Z3</accession>
<dbReference type="EMBL" id="CAJJDM010000048">
    <property type="protein sequence ID" value="CAD8072036.1"/>
    <property type="molecule type" value="Genomic_DNA"/>
</dbReference>
<dbReference type="Pfam" id="PF24788">
    <property type="entry name" value="AtPDCT1_2"/>
    <property type="match status" value="1"/>
</dbReference>
<comment type="caution">
    <text evidence="3">The sequence shown here is derived from an EMBL/GenBank/DDBJ whole genome shotgun (WGS) entry which is preliminary data.</text>
</comment>
<dbReference type="OMA" id="VGHNCTE"/>
<dbReference type="InterPro" id="IPR055311">
    <property type="entry name" value="PDCT1/2-like"/>
</dbReference>
<keyword evidence="1" id="KW-0472">Membrane</keyword>
<feature type="domain" description="AtPDCT1/2 transmembrane" evidence="2">
    <location>
        <begin position="74"/>
        <end position="232"/>
    </location>
</feature>
<feature type="transmembrane region" description="Helical" evidence="1">
    <location>
        <begin position="97"/>
        <end position="119"/>
    </location>
</feature>